<keyword evidence="3" id="KW-1185">Reference proteome</keyword>
<accession>A0A1G7DGA6</accession>
<reference evidence="2 3" key="1">
    <citation type="submission" date="2016-10" db="EMBL/GenBank/DDBJ databases">
        <authorList>
            <person name="de Groot N.N."/>
        </authorList>
    </citation>
    <scope>NUCLEOTIDE SEQUENCE [LARGE SCALE GENOMIC DNA]</scope>
    <source>
        <strain evidence="2 3">CGMCC 4.3143</strain>
    </source>
</reference>
<dbReference type="STRING" id="366584.SAMN05216377_10125"/>
<evidence type="ECO:0000313" key="2">
    <source>
        <dbReference type="EMBL" id="SDE50542.1"/>
    </source>
</evidence>
<dbReference type="PROSITE" id="PS51257">
    <property type="entry name" value="PROKAR_LIPOPROTEIN"/>
    <property type="match status" value="1"/>
</dbReference>
<dbReference type="EMBL" id="FNBE01000001">
    <property type="protein sequence ID" value="SDE50542.1"/>
    <property type="molecule type" value="Genomic_DNA"/>
</dbReference>
<evidence type="ECO:0000313" key="3">
    <source>
        <dbReference type="Proteomes" id="UP000198967"/>
    </source>
</evidence>
<protein>
    <submittedName>
        <fullName evidence="2">Uncharacterized protein</fullName>
    </submittedName>
</protein>
<dbReference type="AlphaFoldDB" id="A0A1G7DGA6"/>
<organism evidence="2 3">
    <name type="scientific">Pseudonocardia oroxyli</name>
    <dbReference type="NCBI Taxonomy" id="366584"/>
    <lineage>
        <taxon>Bacteria</taxon>
        <taxon>Bacillati</taxon>
        <taxon>Actinomycetota</taxon>
        <taxon>Actinomycetes</taxon>
        <taxon>Pseudonocardiales</taxon>
        <taxon>Pseudonocardiaceae</taxon>
        <taxon>Pseudonocardia</taxon>
    </lineage>
</organism>
<evidence type="ECO:0000256" key="1">
    <source>
        <dbReference type="SAM" id="SignalP"/>
    </source>
</evidence>
<name>A0A1G7DGA6_PSEOR</name>
<proteinExistence type="predicted"/>
<sequence length="102" mass="10215">MRIRLAVVAAALTMTLAGCGGGGSTTDCGLDGCTVAFPRSGEAAVSVLGVEARLVGVQDQTAELVVAGQTVRVPVGGETEAAGFTVGVERVTDSEVLVRVRP</sequence>
<dbReference type="Proteomes" id="UP000198967">
    <property type="component" value="Unassembled WGS sequence"/>
</dbReference>
<feature type="signal peptide" evidence="1">
    <location>
        <begin position="1"/>
        <end position="20"/>
    </location>
</feature>
<dbReference type="RefSeq" id="WP_218129655.1">
    <property type="nucleotide sequence ID" value="NZ_FNBE01000001.1"/>
</dbReference>
<feature type="chain" id="PRO_5039134899" evidence="1">
    <location>
        <begin position="21"/>
        <end position="102"/>
    </location>
</feature>
<keyword evidence="1" id="KW-0732">Signal</keyword>
<gene>
    <name evidence="2" type="ORF">SAMN05216377_10125</name>
</gene>